<keyword evidence="3" id="KW-1185">Reference proteome</keyword>
<feature type="region of interest" description="Disordered" evidence="1">
    <location>
        <begin position="807"/>
        <end position="830"/>
    </location>
</feature>
<reference evidence="2 3" key="1">
    <citation type="submission" date="2024-09" db="EMBL/GenBank/DDBJ databases">
        <title>Chromosome-scale assembly of Riccia fluitans.</title>
        <authorList>
            <person name="Paukszto L."/>
            <person name="Sawicki J."/>
            <person name="Karawczyk K."/>
            <person name="Piernik-Szablinska J."/>
            <person name="Szczecinska M."/>
            <person name="Mazdziarz M."/>
        </authorList>
    </citation>
    <scope>NUCLEOTIDE SEQUENCE [LARGE SCALE GENOMIC DNA]</scope>
    <source>
        <strain evidence="2">Rf_01</strain>
        <tissue evidence="2">Aerial parts of the thallus</tissue>
    </source>
</reference>
<evidence type="ECO:0000313" key="3">
    <source>
        <dbReference type="Proteomes" id="UP001605036"/>
    </source>
</evidence>
<proteinExistence type="predicted"/>
<dbReference type="AlphaFoldDB" id="A0ABD1Z721"/>
<dbReference type="PANTHER" id="PTHR33116">
    <property type="entry name" value="REVERSE TRANSCRIPTASE ZINC-BINDING DOMAIN-CONTAINING PROTEIN-RELATED-RELATED"/>
    <property type="match status" value="1"/>
</dbReference>
<feature type="region of interest" description="Disordered" evidence="1">
    <location>
        <begin position="716"/>
        <end position="769"/>
    </location>
</feature>
<dbReference type="Proteomes" id="UP001605036">
    <property type="component" value="Unassembled WGS sequence"/>
</dbReference>
<accession>A0ABD1Z721</accession>
<evidence type="ECO:0000313" key="2">
    <source>
        <dbReference type="EMBL" id="KAL2643523.1"/>
    </source>
</evidence>
<comment type="caution">
    <text evidence="2">The sequence shown here is derived from an EMBL/GenBank/DDBJ whole genome shotgun (WGS) entry which is preliminary data.</text>
</comment>
<sequence>MARESITSLEAEDGSLKTKHQEIMQVIENHFTATFLDEAPSMDTLQLRAEALQLLHVQLSPQQKASLEIEPGLEEVEAVIAGMQKDKTLGLDGLTVEMVRKLWEKVKYDCMKMLAAVWRKKALGEWDLRGVIKLLPKSAEEKYFKATKEIVTEFEKISGAKLNLLKSVIMPLTPGAGESWLKNTGCEIAGEGQDFTYLGILSGCALDERKVANEIIKKISTKITHWTTRWLSQPARIVLLKHVLAAMPTYQILSVGMTEQGISRFESLCRNFIWGWNSEGNPRLATIAWWKWALRKEDGGIGWIPTKDRVTALQVRNIGHILKDKDCEWIDMAKSMIRNRLAGGTNKRERQKWSVQEALLLLKQLSIPGAPLLTRMLKVWFRVRTYLKREGTIQEIPLSASTQQLAALATLYTEDGSSWALTAVLLLTSVRIYEAAQLRDTTGSWKRLTSLGFLHGKHWSAMEYRCAVSWDEWMNTQSPCNKPLHLAHGWKWQKQEQERFDWIQPTKFWYKLLYKPMDLCSELNKRWDTLDAEEVWKCRWRHVWSCQLTPRVKLWWWKQFHRGFITGSGRSSIPVHRFPGLQPETQNEQIGHISIFYSYLSQLWKERCRLLFTSKRESMPIRNILENALLEIEAIARRTPADRIYSWKRNRDRILTWIRTSPIVSPHSLPLNPLFGEQNSSVQTPTEPDQEDELIQFRNNNCSRCVVTDDRQLMDLSSNHPTSVQSAVPHADLSGGDEDFGRSSPEDSVDSNGSTRVGSVNGDPLHASYRIDNIPNRTLLNPFRTQFNPTASERGKVASMHEETINGDAATNGEAPPADSAPPSTELTENSMDRERLVVSIDLGSVETNRVICPSHYADHAWSGPAYLTPPHILTTVEARVSWALVATQRQDSGMIDRSLFRNNIEGWHASHKPP</sequence>
<name>A0ABD1Z721_9MARC</name>
<dbReference type="EMBL" id="JBHFFA010000002">
    <property type="protein sequence ID" value="KAL2643523.1"/>
    <property type="molecule type" value="Genomic_DNA"/>
</dbReference>
<evidence type="ECO:0000256" key="1">
    <source>
        <dbReference type="SAM" id="MobiDB-lite"/>
    </source>
</evidence>
<feature type="compositionally biased region" description="Polar residues" evidence="1">
    <location>
        <begin position="716"/>
        <end position="726"/>
    </location>
</feature>
<protein>
    <submittedName>
        <fullName evidence="2">Uncharacterized protein</fullName>
    </submittedName>
</protein>
<dbReference type="PANTHER" id="PTHR33116:SF78">
    <property type="entry name" value="OS12G0587133 PROTEIN"/>
    <property type="match status" value="1"/>
</dbReference>
<organism evidence="2 3">
    <name type="scientific">Riccia fluitans</name>
    <dbReference type="NCBI Taxonomy" id="41844"/>
    <lineage>
        <taxon>Eukaryota</taxon>
        <taxon>Viridiplantae</taxon>
        <taxon>Streptophyta</taxon>
        <taxon>Embryophyta</taxon>
        <taxon>Marchantiophyta</taxon>
        <taxon>Marchantiopsida</taxon>
        <taxon>Marchantiidae</taxon>
        <taxon>Marchantiales</taxon>
        <taxon>Ricciaceae</taxon>
        <taxon>Riccia</taxon>
    </lineage>
</organism>
<gene>
    <name evidence="2" type="ORF">R1flu_011110</name>
</gene>